<evidence type="ECO:0000313" key="16">
    <source>
        <dbReference type="EMBL" id="ACN16769.1"/>
    </source>
</evidence>
<name>C0QA51_DESAH</name>
<protein>
    <recommendedName>
        <fullName evidence="3">Flagellar biosynthesis protein FlhF</fullName>
    </recommendedName>
    <alternativeName>
        <fullName evidence="13">Flagella-associated GTP-binding protein</fullName>
    </alternativeName>
</protein>
<reference evidence="16 17" key="1">
    <citation type="journal article" date="2009" name="Environ. Microbiol.">
        <title>Genome sequence of Desulfobacterium autotrophicum HRM2, a marine sulfate reducer oxidizing organic carbon completely to carbon dioxide.</title>
        <authorList>
            <person name="Strittmatter A.W."/>
            <person name="Liesegang H."/>
            <person name="Rabus R."/>
            <person name="Decker I."/>
            <person name="Amann J."/>
            <person name="Andres S."/>
            <person name="Henne A."/>
            <person name="Fricke W.F."/>
            <person name="Martinez-Arias R."/>
            <person name="Bartels D."/>
            <person name="Goesmann A."/>
            <person name="Krause L."/>
            <person name="Puehler A."/>
            <person name="Klenk H.P."/>
            <person name="Richter M."/>
            <person name="Schuler M."/>
            <person name="Gloeckner F.O."/>
            <person name="Meyerdierks A."/>
            <person name="Gottschalk G."/>
            <person name="Amann R."/>
        </authorList>
    </citation>
    <scope>NUCLEOTIDE SEQUENCE [LARGE SCALE GENOMIC DNA]</scope>
    <source>
        <strain evidence="17">ATCC 43914 / DSM 3382 / HRM2</strain>
    </source>
</reference>
<keyword evidence="7" id="KW-1005">Bacterial flagellum biogenesis</keyword>
<dbReference type="EMBL" id="CP001087">
    <property type="protein sequence ID" value="ACN16769.1"/>
    <property type="molecule type" value="Genomic_DNA"/>
</dbReference>
<evidence type="ECO:0000259" key="15">
    <source>
        <dbReference type="SMART" id="SM00962"/>
    </source>
</evidence>
<dbReference type="GO" id="GO:0044781">
    <property type="term" value="P:bacterial-type flagellum organization"/>
    <property type="evidence" value="ECO:0007669"/>
    <property type="project" value="UniProtKB-KW"/>
</dbReference>
<dbReference type="PANTHER" id="PTHR43134:SF3">
    <property type="entry name" value="FLAGELLAR BIOSYNTHESIS PROTEIN FLHF"/>
    <property type="match status" value="1"/>
</dbReference>
<keyword evidence="5" id="KW-1003">Cell membrane</keyword>
<dbReference type="SMART" id="SM00962">
    <property type="entry name" value="SRP54"/>
    <property type="match status" value="1"/>
</dbReference>
<evidence type="ECO:0000256" key="8">
    <source>
        <dbReference type="ARBA" id="ARBA00022927"/>
    </source>
</evidence>
<dbReference type="HOGENOM" id="CLU_009301_11_4_7"/>
<dbReference type="GO" id="GO:0015031">
    <property type="term" value="P:protein transport"/>
    <property type="evidence" value="ECO:0007669"/>
    <property type="project" value="UniProtKB-KW"/>
</dbReference>
<dbReference type="Proteomes" id="UP000000442">
    <property type="component" value="Chromosome"/>
</dbReference>
<dbReference type="Pfam" id="PF00448">
    <property type="entry name" value="SRP54"/>
    <property type="match status" value="1"/>
</dbReference>
<dbReference type="AlphaFoldDB" id="C0QA51"/>
<sequence length="368" mass="40040">MRVKNFRARTVQEAMASVKEELGPDAMILSTRRVPKSPRDPYAGQMFEIEAAPKTEPRKTAETHNPEDGFAPLREELAAIKDLISLVGFGNGLESLMADHSESAGLFAALLRTGVSEKKAKMLVKNACESMDGIYGKGSGNSALLKRYVLKECLRQVKTVDPFAEDQGVPGMPHAAAFVGPTGVGKTTTIAKLAARLKFQGKKNVGLISIDSYRMGAFEQLKSYGTIMGVMCVPAYNRDDLVKALERMGQMDVVLIDTAGHSPSDTPRMEEVAHVLDGGFKVSVHLVLSVTTGFFNMRESAKAFSALNPESYVFTKIDETRQCGKIMDQVGDLRLPISFVTNGQRVPEDLIVPTPQDLLGIMLGREQG</sequence>
<organism evidence="16 17">
    <name type="scientific">Desulforapulum autotrophicum (strain ATCC 43914 / DSM 3382 / VKM B-1955 / HRM2)</name>
    <name type="common">Desulfobacterium autotrophicum</name>
    <dbReference type="NCBI Taxonomy" id="177437"/>
    <lineage>
        <taxon>Bacteria</taxon>
        <taxon>Pseudomonadati</taxon>
        <taxon>Thermodesulfobacteriota</taxon>
        <taxon>Desulfobacteria</taxon>
        <taxon>Desulfobacterales</taxon>
        <taxon>Desulfobacteraceae</taxon>
        <taxon>Desulforapulum</taxon>
    </lineage>
</organism>
<keyword evidence="10" id="KW-0472">Membrane</keyword>
<evidence type="ECO:0000256" key="4">
    <source>
        <dbReference type="ARBA" id="ARBA00022448"/>
    </source>
</evidence>
<dbReference type="CDD" id="cd17873">
    <property type="entry name" value="FlhF"/>
    <property type="match status" value="1"/>
</dbReference>
<keyword evidence="6" id="KW-0547">Nucleotide-binding</keyword>
<evidence type="ECO:0000256" key="9">
    <source>
        <dbReference type="ARBA" id="ARBA00023134"/>
    </source>
</evidence>
<dbReference type="GO" id="GO:0003924">
    <property type="term" value="F:GTPase activity"/>
    <property type="evidence" value="ECO:0007669"/>
    <property type="project" value="InterPro"/>
</dbReference>
<dbReference type="GO" id="GO:0005525">
    <property type="term" value="F:GTP binding"/>
    <property type="evidence" value="ECO:0007669"/>
    <property type="project" value="UniProtKB-KW"/>
</dbReference>
<evidence type="ECO:0000256" key="11">
    <source>
        <dbReference type="ARBA" id="ARBA00023225"/>
    </source>
</evidence>
<gene>
    <name evidence="16" type="primary">flhF</name>
    <name evidence="16" type="ordered locus">HRM2_37110</name>
</gene>
<dbReference type="GO" id="GO:0005047">
    <property type="term" value="F:signal recognition particle binding"/>
    <property type="evidence" value="ECO:0007669"/>
    <property type="project" value="TreeGrafter"/>
</dbReference>
<feature type="domain" description="AAA+ ATPase" evidence="14">
    <location>
        <begin position="172"/>
        <end position="358"/>
    </location>
</feature>
<dbReference type="SMART" id="SM00382">
    <property type="entry name" value="AAA"/>
    <property type="match status" value="1"/>
</dbReference>
<dbReference type="InterPro" id="IPR027417">
    <property type="entry name" value="P-loop_NTPase"/>
</dbReference>
<comment type="function">
    <text evidence="12">Necessary for flagellar biosynthesis. May be involved in translocation of the flagellum.</text>
</comment>
<evidence type="ECO:0000256" key="5">
    <source>
        <dbReference type="ARBA" id="ARBA00022475"/>
    </source>
</evidence>
<keyword evidence="4" id="KW-0813">Transport</keyword>
<comment type="similarity">
    <text evidence="2">Belongs to the GTP-binding SRP family.</text>
</comment>
<dbReference type="InterPro" id="IPR000897">
    <property type="entry name" value="SRP54_GTPase_dom"/>
</dbReference>
<proteinExistence type="inferred from homology"/>
<dbReference type="Gene3D" id="1.20.120.1380">
    <property type="entry name" value="Flagellar FlhF biosynthesis protein, N domain"/>
    <property type="match status" value="1"/>
</dbReference>
<evidence type="ECO:0000256" key="13">
    <source>
        <dbReference type="ARBA" id="ARBA00030866"/>
    </source>
</evidence>
<evidence type="ECO:0000313" key="17">
    <source>
        <dbReference type="Proteomes" id="UP000000442"/>
    </source>
</evidence>
<evidence type="ECO:0000259" key="14">
    <source>
        <dbReference type="SMART" id="SM00382"/>
    </source>
</evidence>
<evidence type="ECO:0000256" key="2">
    <source>
        <dbReference type="ARBA" id="ARBA00008531"/>
    </source>
</evidence>
<feature type="domain" description="SRP54-type proteins GTP-binding" evidence="15">
    <location>
        <begin position="173"/>
        <end position="364"/>
    </location>
</feature>
<dbReference type="GO" id="GO:0005886">
    <property type="term" value="C:plasma membrane"/>
    <property type="evidence" value="ECO:0007669"/>
    <property type="project" value="UniProtKB-SubCell"/>
</dbReference>
<evidence type="ECO:0000256" key="6">
    <source>
        <dbReference type="ARBA" id="ARBA00022741"/>
    </source>
</evidence>
<evidence type="ECO:0000256" key="7">
    <source>
        <dbReference type="ARBA" id="ARBA00022795"/>
    </source>
</evidence>
<dbReference type="eggNOG" id="COG1419">
    <property type="taxonomic scope" value="Bacteria"/>
</dbReference>
<dbReference type="OrthoDB" id="9778554at2"/>
<evidence type="ECO:0000256" key="1">
    <source>
        <dbReference type="ARBA" id="ARBA00004413"/>
    </source>
</evidence>
<keyword evidence="11" id="KW-1006">Bacterial flagellum protein export</keyword>
<dbReference type="KEGG" id="dat:HRM2_37110"/>
<evidence type="ECO:0000256" key="12">
    <source>
        <dbReference type="ARBA" id="ARBA00025337"/>
    </source>
</evidence>
<evidence type="ECO:0000256" key="3">
    <source>
        <dbReference type="ARBA" id="ARBA00014919"/>
    </source>
</evidence>
<dbReference type="STRING" id="177437.HRM2_37110"/>
<keyword evidence="9" id="KW-0342">GTP-binding</keyword>
<evidence type="ECO:0000256" key="10">
    <source>
        <dbReference type="ARBA" id="ARBA00023136"/>
    </source>
</evidence>
<comment type="subcellular location">
    <subcellularLocation>
        <location evidence="1">Cell membrane</location>
        <topology evidence="1">Peripheral membrane protein</topology>
        <orientation evidence="1">Cytoplasmic side</orientation>
    </subcellularLocation>
</comment>
<dbReference type="RefSeq" id="WP_015905515.1">
    <property type="nucleotide sequence ID" value="NC_012108.1"/>
</dbReference>
<dbReference type="Gene3D" id="3.40.50.300">
    <property type="entry name" value="P-loop containing nucleotide triphosphate hydrolases"/>
    <property type="match status" value="1"/>
</dbReference>
<accession>C0QA51</accession>
<keyword evidence="8" id="KW-0653">Protein transport</keyword>
<dbReference type="SUPFAM" id="SSF52540">
    <property type="entry name" value="P-loop containing nucleoside triphosphate hydrolases"/>
    <property type="match status" value="1"/>
</dbReference>
<dbReference type="PANTHER" id="PTHR43134">
    <property type="entry name" value="SIGNAL RECOGNITION PARTICLE RECEPTOR SUBUNIT ALPHA"/>
    <property type="match status" value="1"/>
</dbReference>
<dbReference type="FunFam" id="3.40.50.300:FF:000695">
    <property type="entry name" value="Flagellar biosynthesis regulator FlhF"/>
    <property type="match status" value="1"/>
</dbReference>
<dbReference type="GO" id="GO:0006614">
    <property type="term" value="P:SRP-dependent cotranslational protein targeting to membrane"/>
    <property type="evidence" value="ECO:0007669"/>
    <property type="project" value="InterPro"/>
</dbReference>
<dbReference type="InterPro" id="IPR047040">
    <property type="entry name" value="FlhF__GTPase_dom"/>
</dbReference>
<dbReference type="InterPro" id="IPR003593">
    <property type="entry name" value="AAA+_ATPase"/>
</dbReference>
<keyword evidence="17" id="KW-1185">Reference proteome</keyword>